<dbReference type="PROSITE" id="PS50089">
    <property type="entry name" value="ZF_RING_2"/>
    <property type="match status" value="1"/>
</dbReference>
<proteinExistence type="predicted"/>
<feature type="compositionally biased region" description="Polar residues" evidence="2">
    <location>
        <begin position="774"/>
        <end position="791"/>
    </location>
</feature>
<dbReference type="EMBL" id="LT558137">
    <property type="protein sequence ID" value="SAM86144.1"/>
    <property type="molecule type" value="Genomic_DNA"/>
</dbReference>
<organism evidence="4 6">
    <name type="scientific">Ustilago bromivora</name>
    <dbReference type="NCBI Taxonomy" id="307758"/>
    <lineage>
        <taxon>Eukaryota</taxon>
        <taxon>Fungi</taxon>
        <taxon>Dikarya</taxon>
        <taxon>Basidiomycota</taxon>
        <taxon>Ustilaginomycotina</taxon>
        <taxon>Ustilaginomycetes</taxon>
        <taxon>Ustilaginales</taxon>
        <taxon>Ustilaginaceae</taxon>
        <taxon>Ustilago</taxon>
    </lineage>
</organism>
<reference evidence="5" key="3">
    <citation type="submission" date="2018-08" db="EMBL/GenBank/DDBJ databases">
        <authorList>
            <person name="Guldener U."/>
        </authorList>
    </citation>
    <scope>NUCLEOTIDE SEQUENCE</scope>
    <source>
        <strain evidence="5">UB2</strain>
    </source>
</reference>
<dbReference type="GO" id="GO:0016567">
    <property type="term" value="P:protein ubiquitination"/>
    <property type="evidence" value="ECO:0007669"/>
    <property type="project" value="UniProtKB-UniPathway"/>
</dbReference>
<feature type="compositionally biased region" description="Low complexity" evidence="2">
    <location>
        <begin position="752"/>
        <end position="773"/>
    </location>
</feature>
<dbReference type="GO" id="GO:0008270">
    <property type="term" value="F:zinc ion binding"/>
    <property type="evidence" value="ECO:0007669"/>
    <property type="project" value="UniProtKB-KW"/>
</dbReference>
<feature type="compositionally biased region" description="Low complexity" evidence="2">
    <location>
        <begin position="606"/>
        <end position="617"/>
    </location>
</feature>
<feature type="compositionally biased region" description="Low complexity" evidence="2">
    <location>
        <begin position="260"/>
        <end position="297"/>
    </location>
</feature>
<accession>A0A1K0HLU8</accession>
<dbReference type="Pfam" id="PF13639">
    <property type="entry name" value="zf-RING_2"/>
    <property type="match status" value="1"/>
</dbReference>
<dbReference type="PANTHER" id="PTHR45676:SF41">
    <property type="entry name" value="RING-H2 FINGER PROTEIN ATL66"/>
    <property type="match status" value="1"/>
</dbReference>
<feature type="region of interest" description="Disordered" evidence="2">
    <location>
        <begin position="438"/>
        <end position="535"/>
    </location>
</feature>
<feature type="region of interest" description="Disordered" evidence="2">
    <location>
        <begin position="328"/>
        <end position="392"/>
    </location>
</feature>
<feature type="compositionally biased region" description="Basic and acidic residues" evidence="2">
    <location>
        <begin position="792"/>
        <end position="804"/>
    </location>
</feature>
<feature type="compositionally biased region" description="Polar residues" evidence="2">
    <location>
        <begin position="145"/>
        <end position="162"/>
    </location>
</feature>
<feature type="region of interest" description="Disordered" evidence="2">
    <location>
        <begin position="248"/>
        <end position="300"/>
    </location>
</feature>
<feature type="compositionally biased region" description="Low complexity" evidence="2">
    <location>
        <begin position="501"/>
        <end position="535"/>
    </location>
</feature>
<feature type="region of interest" description="Disordered" evidence="2">
    <location>
        <begin position="733"/>
        <end position="804"/>
    </location>
</feature>
<reference evidence="6" key="2">
    <citation type="submission" date="2016-04" db="EMBL/GenBank/DDBJ databases">
        <authorList>
            <person name="Guldener U."/>
            <person name="Guldener U."/>
        </authorList>
    </citation>
    <scope>NUCLEOTIDE SEQUENCE [LARGE SCALE GENOMIC DNA]</scope>
    <source>
        <strain evidence="6">UB2112</strain>
    </source>
</reference>
<evidence type="ECO:0000313" key="5">
    <source>
        <dbReference type="EMBL" id="SYW80409.1"/>
    </source>
</evidence>
<feature type="compositionally biased region" description="Polar residues" evidence="2">
    <location>
        <begin position="335"/>
        <end position="345"/>
    </location>
</feature>
<feature type="compositionally biased region" description="Low complexity" evidence="2">
    <location>
        <begin position="649"/>
        <end position="665"/>
    </location>
</feature>
<dbReference type="Gene3D" id="3.30.40.10">
    <property type="entry name" value="Zinc/RING finger domain, C3HC4 (zinc finger)"/>
    <property type="match status" value="1"/>
</dbReference>
<feature type="compositionally biased region" description="Low complexity" evidence="2">
    <location>
        <begin position="587"/>
        <end position="596"/>
    </location>
</feature>
<gene>
    <name evidence="5" type="ORF">UBRO2_03677</name>
    <name evidence="4" type="ORF">UBRO_08549</name>
</gene>
<protein>
    <recommendedName>
        <fullName evidence="3">RING-type domain-containing protein</fullName>
    </recommendedName>
</protein>
<feature type="region of interest" description="Disordered" evidence="2">
    <location>
        <begin position="1"/>
        <end position="172"/>
    </location>
</feature>
<evidence type="ECO:0000256" key="1">
    <source>
        <dbReference type="PROSITE-ProRule" id="PRU00175"/>
    </source>
</evidence>
<dbReference type="FunFam" id="3.30.40.10:FF:000728">
    <property type="entry name" value="Unplaced genomic scaffold supercont1.4, whole genome shotgun sequence"/>
    <property type="match status" value="1"/>
</dbReference>
<feature type="compositionally biased region" description="Low complexity" evidence="2">
    <location>
        <begin position="467"/>
        <end position="485"/>
    </location>
</feature>
<feature type="region of interest" description="Disordered" evidence="2">
    <location>
        <begin position="199"/>
        <end position="226"/>
    </location>
</feature>
<dbReference type="OrthoDB" id="8062037at2759"/>
<dbReference type="SUPFAM" id="SSF57850">
    <property type="entry name" value="RING/U-box"/>
    <property type="match status" value="1"/>
</dbReference>
<evidence type="ECO:0000313" key="7">
    <source>
        <dbReference type="Proteomes" id="UP000658997"/>
    </source>
</evidence>
<dbReference type="InterPro" id="IPR013083">
    <property type="entry name" value="Znf_RING/FYVE/PHD"/>
</dbReference>
<keyword evidence="1" id="KW-0862">Zinc</keyword>
<keyword evidence="1" id="KW-0863">Zinc-finger</keyword>
<dbReference type="SMART" id="SM00184">
    <property type="entry name" value="RING"/>
    <property type="match status" value="1"/>
</dbReference>
<keyword evidence="7" id="KW-1185">Reference proteome</keyword>
<feature type="compositionally biased region" description="Low complexity" evidence="2">
    <location>
        <begin position="125"/>
        <end position="144"/>
    </location>
</feature>
<feature type="compositionally biased region" description="Polar residues" evidence="2">
    <location>
        <begin position="114"/>
        <end position="124"/>
    </location>
</feature>
<feature type="compositionally biased region" description="Polar residues" evidence="2">
    <location>
        <begin position="862"/>
        <end position="891"/>
    </location>
</feature>
<sequence>MGHAQSRPQRDAQQRRARRNRGTSGQSRSSSPAASSTNAENRGVADVHPQGGSRKRHRGSVSPDPQTALTHQDRPLTQRRRTTQASSSSVTSDAITAAQSTAAASDAMQVDEVPSSSATSTSLQPTAGPQATANNATAAPSSQSDFQQRFNTIQSGNGSPSEGDSGATPPPYLDALREERERARRQILEALGAAAPAVAAASAPSTTDQLTTAPAPVPSTTPNTAALPSQTMASATIAALLGAMATGHAPPGIPGTPSLTGSATTTQSTAEAATAPATGTTSASGSQAQQQQDPSGPRSQAIRIPLQPEMINGTSMVVQGALVARTIPNRPASVTDDSAPTSATRQEADQQASSSAATAVPPAFGESQSSAGSTARRPDAAGSTPDGEDTRGAVTLEEQAVMLSRILGIAAAATAASLLNTSESHHVDPSLLQTSLSRPFERRMNQASTDRNERWLGDWQRSRPSTERTTSSGSGDDTSGQQQSGAGTVAGLGNGLRRRLSALSRRVSSSTLSSVPSNQDAPTSPSGTTAASATDTDAANTVISRQQEIIAHLLSAAEREAASQRLGRVDSAQEPSTRATWSEAVRSRSSSLSSSRPQTTPWQENSPRSSLSRLVRSTIGTFMHPGRLLPGRSRSDGPPSASSESTRDGWTTAGRASGSTAAPSSEFPLGSNDVAGTLRQVRNGVLPDGVPGSFGSFLNHLVRDLMAAVQLMRPSSEVPLERSEAQTTNYFEHATHGDTTSGAEVLDGEGGEATATASSTTTAGTSHAQAQQGYTSNSGPNEARDSSQTNTERVDGETQARRERDFQNGNLSFFRLFRFDPVAPSQLVPCIVVGVRSLNVTERFGEEMLGARAAGPGREFNGSRQQTWQPTTLGSDRPTTSTFRQRAQSEGVQAAPTTAASASAPSAPSAPSDGEAAGTNGEELPASRFMLFVSGGRYPPNHPLLTSNPATAGRDLMILMDLLSTMQAMQHKPSTVTQQEIDASELRKIKGSEVAALVRSGDITENMAERCLVCLEDWKDDDACRIMACKHAFHTLCVDKWMSKSSNTCPMCRRQGVAKDGRHAGQETADSQRAAQA</sequence>
<keyword evidence="1" id="KW-0479">Metal-binding</keyword>
<feature type="domain" description="RING-type" evidence="3">
    <location>
        <begin position="1011"/>
        <end position="1053"/>
    </location>
</feature>
<feature type="compositionally biased region" description="Basic and acidic residues" evidence="2">
    <location>
        <begin position="439"/>
        <end position="466"/>
    </location>
</feature>
<dbReference type="AlphaFoldDB" id="A0A1K0HLU8"/>
<evidence type="ECO:0000256" key="2">
    <source>
        <dbReference type="SAM" id="MobiDB-lite"/>
    </source>
</evidence>
<dbReference type="EMBL" id="ULHB01000072">
    <property type="protein sequence ID" value="SYW80409.1"/>
    <property type="molecule type" value="Genomic_DNA"/>
</dbReference>
<feature type="compositionally biased region" description="Low complexity" evidence="2">
    <location>
        <begin position="22"/>
        <end position="38"/>
    </location>
</feature>
<dbReference type="PANTHER" id="PTHR45676">
    <property type="entry name" value="RING-H2 FINGER PROTEIN ATL51-RELATED"/>
    <property type="match status" value="1"/>
</dbReference>
<feature type="region of interest" description="Disordered" evidence="2">
    <location>
        <begin position="853"/>
        <end position="921"/>
    </location>
</feature>
<evidence type="ECO:0000313" key="6">
    <source>
        <dbReference type="Proteomes" id="UP000179920"/>
    </source>
</evidence>
<dbReference type="Proteomes" id="UP000179920">
    <property type="component" value="Chromosome XXI"/>
</dbReference>
<feature type="compositionally biased region" description="Low complexity" evidence="2">
    <location>
        <begin position="894"/>
        <end position="912"/>
    </location>
</feature>
<feature type="compositionally biased region" description="Low complexity" evidence="2">
    <location>
        <begin position="349"/>
        <end position="359"/>
    </location>
</feature>
<evidence type="ECO:0000259" key="3">
    <source>
        <dbReference type="PROSITE" id="PS50089"/>
    </source>
</evidence>
<evidence type="ECO:0000313" key="4">
    <source>
        <dbReference type="EMBL" id="SAM86144.1"/>
    </source>
</evidence>
<dbReference type="InterPro" id="IPR001841">
    <property type="entry name" value="Znf_RING"/>
</dbReference>
<feature type="compositionally biased region" description="Low complexity" evidence="2">
    <location>
        <begin position="83"/>
        <end position="107"/>
    </location>
</feature>
<feature type="region of interest" description="Disordered" evidence="2">
    <location>
        <begin position="565"/>
        <end position="672"/>
    </location>
</feature>
<dbReference type="UniPathway" id="UPA00143"/>
<dbReference type="Proteomes" id="UP000658997">
    <property type="component" value="Unassembled WGS sequence"/>
</dbReference>
<reference evidence="4" key="1">
    <citation type="submission" date="2016-04" db="EMBL/GenBank/DDBJ databases">
        <authorList>
            <person name="Evans L.H."/>
            <person name="Alamgir A."/>
            <person name="Owens N."/>
            <person name="Weber N.D."/>
            <person name="Virtaneva K."/>
            <person name="Barbian K."/>
            <person name="Babar A."/>
            <person name="Rosenke K."/>
        </authorList>
    </citation>
    <scope>NUCLEOTIDE SEQUENCE</scope>
    <source>
        <strain evidence="4">UB2112</strain>
    </source>
</reference>
<name>A0A1K0HLU8_9BASI</name>